<organism evidence="1 2">
    <name type="scientific">Alligator mississippiensis</name>
    <name type="common">American alligator</name>
    <dbReference type="NCBI Taxonomy" id="8496"/>
    <lineage>
        <taxon>Eukaryota</taxon>
        <taxon>Metazoa</taxon>
        <taxon>Chordata</taxon>
        <taxon>Craniata</taxon>
        <taxon>Vertebrata</taxon>
        <taxon>Euteleostomi</taxon>
        <taxon>Archelosauria</taxon>
        <taxon>Archosauria</taxon>
        <taxon>Crocodylia</taxon>
        <taxon>Alligatoridae</taxon>
        <taxon>Alligatorinae</taxon>
        <taxon>Alligator</taxon>
    </lineage>
</organism>
<dbReference type="AlphaFoldDB" id="A0A151PDV9"/>
<sequence length="66" mass="7337">MMVLAIALLAQGRSFMLYKCCTLKKQNGNENMQMSNSGWLKAGVSCCINAAHLRKQNGNENMPMQN</sequence>
<gene>
    <name evidence="1" type="ORF">Y1Q_0019963</name>
</gene>
<protein>
    <submittedName>
        <fullName evidence="1">Uncharacterized protein</fullName>
    </submittedName>
</protein>
<dbReference type="Proteomes" id="UP000050525">
    <property type="component" value="Unassembled WGS sequence"/>
</dbReference>
<name>A0A151PDV9_ALLMI</name>
<reference evidence="1 2" key="1">
    <citation type="journal article" date="2012" name="Genome Biol.">
        <title>Sequencing three crocodilian genomes to illuminate the evolution of archosaurs and amniotes.</title>
        <authorList>
            <person name="St John J.A."/>
            <person name="Braun E.L."/>
            <person name="Isberg S.R."/>
            <person name="Miles L.G."/>
            <person name="Chong A.Y."/>
            <person name="Gongora J."/>
            <person name="Dalzell P."/>
            <person name="Moran C."/>
            <person name="Bed'hom B."/>
            <person name="Abzhanov A."/>
            <person name="Burgess S.C."/>
            <person name="Cooksey A.M."/>
            <person name="Castoe T.A."/>
            <person name="Crawford N.G."/>
            <person name="Densmore L.D."/>
            <person name="Drew J.C."/>
            <person name="Edwards S.V."/>
            <person name="Faircloth B.C."/>
            <person name="Fujita M.K."/>
            <person name="Greenwold M.J."/>
            <person name="Hoffmann F.G."/>
            <person name="Howard J.M."/>
            <person name="Iguchi T."/>
            <person name="Janes D.E."/>
            <person name="Khan S.Y."/>
            <person name="Kohno S."/>
            <person name="de Koning A.J."/>
            <person name="Lance S.L."/>
            <person name="McCarthy F.M."/>
            <person name="McCormack J.E."/>
            <person name="Merchant M.E."/>
            <person name="Peterson D.G."/>
            <person name="Pollock D.D."/>
            <person name="Pourmand N."/>
            <person name="Raney B.J."/>
            <person name="Roessler K.A."/>
            <person name="Sanford J.R."/>
            <person name="Sawyer R.H."/>
            <person name="Schmidt C.J."/>
            <person name="Triplett E.W."/>
            <person name="Tuberville T.D."/>
            <person name="Venegas-Anaya M."/>
            <person name="Howard J.T."/>
            <person name="Jarvis E.D."/>
            <person name="Guillette L.J.Jr."/>
            <person name="Glenn T.C."/>
            <person name="Green R.E."/>
            <person name="Ray D.A."/>
        </authorList>
    </citation>
    <scope>NUCLEOTIDE SEQUENCE [LARGE SCALE GENOMIC DNA]</scope>
    <source>
        <strain evidence="1">KSC_2009_1</strain>
    </source>
</reference>
<evidence type="ECO:0000313" key="2">
    <source>
        <dbReference type="Proteomes" id="UP000050525"/>
    </source>
</evidence>
<proteinExistence type="predicted"/>
<keyword evidence="2" id="KW-1185">Reference proteome</keyword>
<dbReference type="EMBL" id="AKHW03000474">
    <property type="protein sequence ID" value="KYO47252.1"/>
    <property type="molecule type" value="Genomic_DNA"/>
</dbReference>
<comment type="caution">
    <text evidence="1">The sequence shown here is derived from an EMBL/GenBank/DDBJ whole genome shotgun (WGS) entry which is preliminary data.</text>
</comment>
<evidence type="ECO:0000313" key="1">
    <source>
        <dbReference type="EMBL" id="KYO47252.1"/>
    </source>
</evidence>
<accession>A0A151PDV9</accession>